<dbReference type="Gene3D" id="3.30.920.30">
    <property type="entry name" value="Hypothetical protein"/>
    <property type="match status" value="1"/>
</dbReference>
<keyword evidence="3" id="KW-0540">Nuclease</keyword>
<dbReference type="OrthoDB" id="361893at2"/>
<keyword evidence="4" id="KW-0255">Endonuclease</keyword>
<keyword evidence="9" id="KW-1185">Reference proteome</keyword>
<dbReference type="Proteomes" id="UP000075670">
    <property type="component" value="Unassembled WGS sequence"/>
</dbReference>
<protein>
    <submittedName>
        <fullName evidence="8">YcfA-like protein</fullName>
    </submittedName>
</protein>
<dbReference type="GO" id="GO:0016787">
    <property type="term" value="F:hydrolase activity"/>
    <property type="evidence" value="ECO:0007669"/>
    <property type="project" value="UniProtKB-KW"/>
</dbReference>
<evidence type="ECO:0000256" key="5">
    <source>
        <dbReference type="ARBA" id="ARBA00022801"/>
    </source>
</evidence>
<dbReference type="GO" id="GO:0004519">
    <property type="term" value="F:endonuclease activity"/>
    <property type="evidence" value="ECO:0007669"/>
    <property type="project" value="UniProtKB-KW"/>
</dbReference>
<keyword evidence="2" id="KW-1277">Toxin-antitoxin system</keyword>
<name>A0A151AUY9_9FIRM</name>
<evidence type="ECO:0000313" key="9">
    <source>
        <dbReference type="Proteomes" id="UP000075670"/>
    </source>
</evidence>
<dbReference type="EMBL" id="LTBC01000012">
    <property type="protein sequence ID" value="KYH31382.1"/>
    <property type="molecule type" value="Genomic_DNA"/>
</dbReference>
<dbReference type="AlphaFoldDB" id="A0A151AUY9"/>
<dbReference type="SUPFAM" id="SSF54786">
    <property type="entry name" value="YcfA/nrd intein domain"/>
    <property type="match status" value="1"/>
</dbReference>
<dbReference type="InterPro" id="IPR038570">
    <property type="entry name" value="HicA_sf"/>
</dbReference>
<keyword evidence="5" id="KW-0378">Hydrolase</keyword>
<evidence type="ECO:0000256" key="3">
    <source>
        <dbReference type="ARBA" id="ARBA00022722"/>
    </source>
</evidence>
<dbReference type="PATRIC" id="fig|1122241.3.peg.2612"/>
<dbReference type="Pfam" id="PF07927">
    <property type="entry name" value="HicA_toxin"/>
    <property type="match status" value="1"/>
</dbReference>
<evidence type="ECO:0000256" key="1">
    <source>
        <dbReference type="ARBA" id="ARBA00006620"/>
    </source>
</evidence>
<evidence type="ECO:0000256" key="7">
    <source>
        <dbReference type="ARBA" id="ARBA00023016"/>
    </source>
</evidence>
<keyword evidence="7" id="KW-0346">Stress response</keyword>
<keyword evidence="6" id="KW-0694">RNA-binding</keyword>
<comment type="similarity">
    <text evidence="1">Belongs to the HicA mRNA interferase family.</text>
</comment>
<comment type="caution">
    <text evidence="8">The sequence shown here is derived from an EMBL/GenBank/DDBJ whole genome shotgun (WGS) entry which is preliminary data.</text>
</comment>
<sequence length="83" mass="9725">MSQIEKLLKAIKRNPRGVPWEDIDRVLKYYGFDCRHQGGSHYNYYHPELVEILTIPRRRPVKAVYVKKALELIGKLEEGKSDA</sequence>
<evidence type="ECO:0000256" key="4">
    <source>
        <dbReference type="ARBA" id="ARBA00022759"/>
    </source>
</evidence>
<proteinExistence type="inferred from homology"/>
<organism evidence="8 9">
    <name type="scientific">Moorella mulderi DSM 14980</name>
    <dbReference type="NCBI Taxonomy" id="1122241"/>
    <lineage>
        <taxon>Bacteria</taxon>
        <taxon>Bacillati</taxon>
        <taxon>Bacillota</taxon>
        <taxon>Clostridia</taxon>
        <taxon>Neomoorellales</taxon>
        <taxon>Neomoorellaceae</taxon>
        <taxon>Neomoorella</taxon>
    </lineage>
</organism>
<accession>A0A151AUY9</accession>
<evidence type="ECO:0000313" key="8">
    <source>
        <dbReference type="EMBL" id="KYH31382.1"/>
    </source>
</evidence>
<dbReference type="RefSeq" id="WP_054935367.1">
    <property type="nucleotide sequence ID" value="NZ_LTBC01000012.1"/>
</dbReference>
<gene>
    <name evidence="8" type="ORF">MOMUL_24530</name>
</gene>
<evidence type="ECO:0000256" key="6">
    <source>
        <dbReference type="ARBA" id="ARBA00022884"/>
    </source>
</evidence>
<dbReference type="InterPro" id="IPR012933">
    <property type="entry name" value="HicA_mRNA_interferase"/>
</dbReference>
<evidence type="ECO:0000256" key="2">
    <source>
        <dbReference type="ARBA" id="ARBA00022649"/>
    </source>
</evidence>
<dbReference type="GO" id="GO:0003729">
    <property type="term" value="F:mRNA binding"/>
    <property type="evidence" value="ECO:0007669"/>
    <property type="project" value="InterPro"/>
</dbReference>
<reference evidence="8 9" key="1">
    <citation type="submission" date="2016-02" db="EMBL/GenBank/DDBJ databases">
        <title>Genome sequence of Moorella mulderi DSM 14980.</title>
        <authorList>
            <person name="Poehlein A."/>
            <person name="Daniel R."/>
        </authorList>
    </citation>
    <scope>NUCLEOTIDE SEQUENCE [LARGE SCALE GENOMIC DNA]</scope>
    <source>
        <strain evidence="8 9">DSM 14980</strain>
    </source>
</reference>